<evidence type="ECO:0000256" key="1">
    <source>
        <dbReference type="SAM" id="Phobius"/>
    </source>
</evidence>
<dbReference type="EMBL" id="WOSY01000020">
    <property type="protein sequence ID" value="NHN89836.1"/>
    <property type="molecule type" value="Genomic_DNA"/>
</dbReference>
<organism evidence="2 3">
    <name type="scientific">Acetobacter conturbans</name>
    <dbReference type="NCBI Taxonomy" id="1737472"/>
    <lineage>
        <taxon>Bacteria</taxon>
        <taxon>Pseudomonadati</taxon>
        <taxon>Pseudomonadota</taxon>
        <taxon>Alphaproteobacteria</taxon>
        <taxon>Acetobacterales</taxon>
        <taxon>Acetobacteraceae</taxon>
        <taxon>Acetobacter</taxon>
    </lineage>
</organism>
<feature type="transmembrane region" description="Helical" evidence="1">
    <location>
        <begin position="24"/>
        <end position="47"/>
    </location>
</feature>
<keyword evidence="1" id="KW-0812">Transmembrane</keyword>
<protein>
    <submittedName>
        <fullName evidence="2">Uncharacterized protein</fullName>
    </submittedName>
</protein>
<gene>
    <name evidence="2" type="ORF">GOB81_14610</name>
</gene>
<reference evidence="2 3" key="1">
    <citation type="journal article" date="2020" name="Int. J. Syst. Evol. Microbiol.">
        <title>Novel acetic acid bacteria from cider fermentations: Acetobacter conturbans sp. nov. and Acetobacter fallax sp. nov.</title>
        <authorList>
            <person name="Sombolestani A.S."/>
            <person name="Cleenwerck I."/>
            <person name="Cnockaert M."/>
            <person name="Borremans W."/>
            <person name="Wieme A.D."/>
            <person name="De Vuyst L."/>
            <person name="Vandamme P."/>
        </authorList>
    </citation>
    <scope>NUCLEOTIDE SEQUENCE [LARGE SCALE GENOMIC DNA]</scope>
    <source>
        <strain evidence="2 3">LMG 1627</strain>
    </source>
</reference>
<evidence type="ECO:0000313" key="2">
    <source>
        <dbReference type="EMBL" id="NHN89836.1"/>
    </source>
</evidence>
<keyword evidence="1" id="KW-0472">Membrane</keyword>
<keyword evidence="3" id="KW-1185">Reference proteome</keyword>
<evidence type="ECO:0000313" key="3">
    <source>
        <dbReference type="Proteomes" id="UP000631653"/>
    </source>
</evidence>
<proteinExistence type="predicted"/>
<sequence length="48" mass="5129">MSTQHIRTHENPSPVPAWAAAKEIGGFVLEGIAFAAFAVLFCLFVAVI</sequence>
<comment type="caution">
    <text evidence="2">The sequence shown here is derived from an EMBL/GenBank/DDBJ whole genome shotgun (WGS) entry which is preliminary data.</text>
</comment>
<accession>A0ABX0K257</accession>
<keyword evidence="1" id="KW-1133">Transmembrane helix</keyword>
<dbReference type="Proteomes" id="UP000631653">
    <property type="component" value="Unassembled WGS sequence"/>
</dbReference>
<name>A0ABX0K257_9PROT</name>
<dbReference type="RefSeq" id="WP_173571136.1">
    <property type="nucleotide sequence ID" value="NZ_WOSY01000020.1"/>
</dbReference>